<dbReference type="PRINTS" id="PR00300">
    <property type="entry name" value="CLPPROTEASEA"/>
</dbReference>
<evidence type="ECO:0000256" key="4">
    <source>
        <dbReference type="ARBA" id="ARBA00023186"/>
    </source>
</evidence>
<comment type="function">
    <text evidence="5">Part of a stress-induced multi-chaperone system, it is involved in the recovery of the cell from heat-induced damage, in cooperation with DnaK, DnaJ and GrpE. Acts before DnaK, in the processing of protein aggregates. Protein binding stimulates the ATPase activity; ATP hydrolysis unfolds the denatured protein aggregates, which probably helps expose new hydrophobic binding sites on the surface of ClpB-bound aggregates, contributing to the solubilization and refolding of denatured protein aggregates by DnaK.</text>
</comment>
<dbReference type="Pfam" id="PF17871">
    <property type="entry name" value="AAA_lid_9"/>
    <property type="match status" value="1"/>
</dbReference>
<dbReference type="GO" id="GO:0005524">
    <property type="term" value="F:ATP binding"/>
    <property type="evidence" value="ECO:0007669"/>
    <property type="project" value="UniProtKB-KW"/>
</dbReference>
<dbReference type="Proteomes" id="UP000218689">
    <property type="component" value="Unassembled WGS sequence"/>
</dbReference>
<feature type="domain" description="Clp R" evidence="7">
    <location>
        <begin position="1"/>
        <end position="147"/>
    </location>
</feature>
<dbReference type="CDD" id="cd19499">
    <property type="entry name" value="RecA-like_ClpB_Hsp104-like"/>
    <property type="match status" value="1"/>
</dbReference>
<dbReference type="InterPro" id="IPR019489">
    <property type="entry name" value="Clp_ATPase_C"/>
</dbReference>
<name>A0A224WXQ3_9LACT</name>
<dbReference type="EMBL" id="BEDT01000001">
    <property type="protein sequence ID" value="GAX46998.1"/>
    <property type="molecule type" value="Genomic_DNA"/>
</dbReference>
<sequence length="815" mass="89708">MTQHYTHILEDILKTARIFAAGNGYDYAETSHILAGILSSSDSFGQNILTDHEVTIEMALDEIEQHQLPEKTQAVQKIQFSPKVELLLLEAAALAAQNHLAETGSEHLLYVMLTDDDNVAKKLLELNKIKIAEIIKDLIELGNMNVKKIAKKAVTPMGKRDVASGVAATSITPTLDSVARDVTEDARQGRIDPMIGRDKEIERVIHILSRRTKNNPVLVGEPGVGKSAIIEGLAQRMINGDIPANMQGVRLMSLNIANVVAGTKFRGEFEDRMTAIVDEVSQDAKTIVFVDELHTIVGAGGGTDSVTDASNIMKPALARGEFQLIGATTFNEYQKYIEKDAALERRFAKVTVDEPSAEESIAILQGLQSKFEAFHQVTFDPDAVKAAVQLSVRYMPSRRLPDKAIDLLDEAAAAVKISAKNNLSEQSKLDKQALQLDEQLQEAIINQDFALAKSLNQDLQKNDTKREKLTVKTQSARVREADVFGVVSNLTGVPVTQMTKNEMTRLIHLEKELHKRVIGQSEAVTAVASAIRRSRSGISDDRRPMGSFMFLGPTGVGKTELAKALAETVFGDENSMIRIDMSEYMEKFNTSRLVGAPPGYVGYDEGGQLTEQVRNKPYAVVLFDEAEKAHPDVFNLLLQILDDGFITDGKGRKVDFRNTIIIMTSNLGATSLRDDKTVGFGAANASTDYVAMKSRILEELKKRYRPEFLNRIDESIVFHPLSEQELSDIVKIMAKPLIKRMAARHITLKLSASAYQFIAKNGFEPEYGARPIRKALEKKLENPLSDKILSGEIKAGNSVAVGVSKGELTIKVANL</sequence>
<dbReference type="RefSeq" id="WP_094784050.1">
    <property type="nucleotide sequence ID" value="NZ_BEDT01000001.1"/>
</dbReference>
<dbReference type="Gene3D" id="1.10.1780.10">
    <property type="entry name" value="Clp, N-terminal domain"/>
    <property type="match status" value="1"/>
</dbReference>
<reference evidence="9" key="1">
    <citation type="submission" date="2017-08" db="EMBL/GenBank/DDBJ databases">
        <title>Draft genome sequence of Lactococcus sp. strain Rs-Y01, isolated from the gut of the lower termite Reticulitermes speratus.</title>
        <authorList>
            <person name="Ohkuma M."/>
            <person name="Yuki M."/>
        </authorList>
    </citation>
    <scope>NUCLEOTIDE SEQUENCE [LARGE SCALE GENOMIC DNA]</scope>
    <source>
        <strain evidence="9">Rs-Y01</strain>
    </source>
</reference>
<dbReference type="SUPFAM" id="SSF52540">
    <property type="entry name" value="P-loop containing nucleoside triphosphate hydrolases"/>
    <property type="match status" value="2"/>
</dbReference>
<evidence type="ECO:0000313" key="8">
    <source>
        <dbReference type="EMBL" id="GAX46998.1"/>
    </source>
</evidence>
<dbReference type="PROSITE" id="PS00870">
    <property type="entry name" value="CLPAB_1"/>
    <property type="match status" value="1"/>
</dbReference>
<dbReference type="InterPro" id="IPR018368">
    <property type="entry name" value="ClpA/B_CS1"/>
</dbReference>
<evidence type="ECO:0000256" key="1">
    <source>
        <dbReference type="ARBA" id="ARBA00022737"/>
    </source>
</evidence>
<dbReference type="InterPro" id="IPR041546">
    <property type="entry name" value="ClpA/ClpB_AAA_lid"/>
</dbReference>
<dbReference type="Pfam" id="PF00004">
    <property type="entry name" value="AAA"/>
    <property type="match status" value="1"/>
</dbReference>
<organism evidence="8 9">
    <name type="scientific">Pseudolactococcus reticulitermitis</name>
    <dbReference type="NCBI Taxonomy" id="2025039"/>
    <lineage>
        <taxon>Bacteria</taxon>
        <taxon>Bacillati</taxon>
        <taxon>Bacillota</taxon>
        <taxon>Bacilli</taxon>
        <taxon>Lactobacillales</taxon>
        <taxon>Streptococcaceae</taxon>
        <taxon>Pseudolactococcus</taxon>
    </lineage>
</organism>
<keyword evidence="4" id="KW-0143">Chaperone</keyword>
<dbReference type="Pfam" id="PF07724">
    <property type="entry name" value="AAA_2"/>
    <property type="match status" value="1"/>
</dbReference>
<dbReference type="FunFam" id="3.40.50.300:FF:000010">
    <property type="entry name" value="Chaperone clpB 1, putative"/>
    <property type="match status" value="1"/>
</dbReference>
<dbReference type="OrthoDB" id="9803641at2"/>
<dbReference type="InterPro" id="IPR036628">
    <property type="entry name" value="Clp_N_dom_sf"/>
</dbReference>
<dbReference type="SMART" id="SM00382">
    <property type="entry name" value="AAA"/>
    <property type="match status" value="2"/>
</dbReference>
<comment type="caution">
    <text evidence="8">The sequence shown here is derived from an EMBL/GenBank/DDBJ whole genome shotgun (WGS) entry which is preliminary data.</text>
</comment>
<dbReference type="InterPro" id="IPR004176">
    <property type="entry name" value="Clp_R_N"/>
</dbReference>
<dbReference type="PANTHER" id="PTHR11638:SF18">
    <property type="entry name" value="HEAT SHOCK PROTEIN 104"/>
    <property type="match status" value="1"/>
</dbReference>
<evidence type="ECO:0000313" key="9">
    <source>
        <dbReference type="Proteomes" id="UP000218689"/>
    </source>
</evidence>
<dbReference type="InterPro" id="IPR001270">
    <property type="entry name" value="ClpA/B"/>
</dbReference>
<dbReference type="SMART" id="SM01086">
    <property type="entry name" value="ClpB_D2-small"/>
    <property type="match status" value="1"/>
</dbReference>
<dbReference type="InterPro" id="IPR003593">
    <property type="entry name" value="AAA+_ATPase"/>
</dbReference>
<keyword evidence="1 6" id="KW-0677">Repeat</keyword>
<dbReference type="Pfam" id="PF02861">
    <property type="entry name" value="Clp_N"/>
    <property type="match status" value="1"/>
</dbReference>
<dbReference type="PROSITE" id="PS51903">
    <property type="entry name" value="CLP_R"/>
    <property type="match status" value="1"/>
</dbReference>
<dbReference type="GO" id="GO:0016887">
    <property type="term" value="F:ATP hydrolysis activity"/>
    <property type="evidence" value="ECO:0007669"/>
    <property type="project" value="InterPro"/>
</dbReference>
<accession>A0A224WXQ3</accession>
<dbReference type="GO" id="GO:0005737">
    <property type="term" value="C:cytoplasm"/>
    <property type="evidence" value="ECO:0007669"/>
    <property type="project" value="TreeGrafter"/>
</dbReference>
<evidence type="ECO:0000259" key="7">
    <source>
        <dbReference type="PROSITE" id="PS51903"/>
    </source>
</evidence>
<dbReference type="InterPro" id="IPR050130">
    <property type="entry name" value="ClpA_ClpB"/>
</dbReference>
<gene>
    <name evidence="8" type="ORF">RsY01_578</name>
</gene>
<dbReference type="PANTHER" id="PTHR11638">
    <property type="entry name" value="ATP-DEPENDENT CLP PROTEASE"/>
    <property type="match status" value="1"/>
</dbReference>
<dbReference type="FunFam" id="3.40.50.300:FF:000025">
    <property type="entry name" value="ATP-dependent Clp protease subunit"/>
    <property type="match status" value="1"/>
</dbReference>
<dbReference type="InterPro" id="IPR003959">
    <property type="entry name" value="ATPase_AAA_core"/>
</dbReference>
<dbReference type="AlphaFoldDB" id="A0A224WXQ3"/>
<evidence type="ECO:0000256" key="2">
    <source>
        <dbReference type="ARBA" id="ARBA00022741"/>
    </source>
</evidence>
<evidence type="ECO:0000256" key="6">
    <source>
        <dbReference type="PROSITE-ProRule" id="PRU01251"/>
    </source>
</evidence>
<dbReference type="CDD" id="cd00009">
    <property type="entry name" value="AAA"/>
    <property type="match status" value="1"/>
</dbReference>
<dbReference type="Gene3D" id="1.10.8.60">
    <property type="match status" value="2"/>
</dbReference>
<evidence type="ECO:0000256" key="5">
    <source>
        <dbReference type="ARBA" id="ARBA00025613"/>
    </source>
</evidence>
<dbReference type="Pfam" id="PF10431">
    <property type="entry name" value="ClpB_D2-small"/>
    <property type="match status" value="1"/>
</dbReference>
<proteinExistence type="predicted"/>
<protein>
    <recommendedName>
        <fullName evidence="7">Clp R domain-containing protein</fullName>
    </recommendedName>
</protein>
<keyword evidence="9" id="KW-1185">Reference proteome</keyword>
<dbReference type="SUPFAM" id="SSF81923">
    <property type="entry name" value="Double Clp-N motif"/>
    <property type="match status" value="1"/>
</dbReference>
<evidence type="ECO:0000256" key="3">
    <source>
        <dbReference type="ARBA" id="ARBA00022840"/>
    </source>
</evidence>
<dbReference type="Gene3D" id="4.10.860.10">
    <property type="entry name" value="UVR domain"/>
    <property type="match status" value="1"/>
</dbReference>
<dbReference type="InterPro" id="IPR027417">
    <property type="entry name" value="P-loop_NTPase"/>
</dbReference>
<dbReference type="Gene3D" id="3.40.50.300">
    <property type="entry name" value="P-loop containing nucleotide triphosphate hydrolases"/>
    <property type="match status" value="2"/>
</dbReference>
<keyword evidence="2" id="KW-0547">Nucleotide-binding</keyword>
<keyword evidence="3" id="KW-0067">ATP-binding</keyword>
<dbReference type="GO" id="GO:0034605">
    <property type="term" value="P:cellular response to heat"/>
    <property type="evidence" value="ECO:0007669"/>
    <property type="project" value="TreeGrafter"/>
</dbReference>